<feature type="transmembrane region" description="Helical" evidence="3">
    <location>
        <begin position="45"/>
        <end position="61"/>
    </location>
</feature>
<dbReference type="GO" id="GO:0008758">
    <property type="term" value="F:UDP-2,3-diacylglucosamine hydrolase activity"/>
    <property type="evidence" value="ECO:0007669"/>
    <property type="project" value="TreeGrafter"/>
</dbReference>
<dbReference type="AlphaFoldDB" id="A0A6I2UXW7"/>
<dbReference type="Gene3D" id="3.60.21.10">
    <property type="match status" value="1"/>
</dbReference>
<dbReference type="Proteomes" id="UP000430222">
    <property type="component" value="Unassembled WGS sequence"/>
</dbReference>
<dbReference type="GO" id="GO:0016020">
    <property type="term" value="C:membrane"/>
    <property type="evidence" value="ECO:0007669"/>
    <property type="project" value="GOC"/>
</dbReference>
<dbReference type="Pfam" id="PF00149">
    <property type="entry name" value="Metallophos"/>
    <property type="match status" value="1"/>
</dbReference>
<feature type="transmembrane region" description="Helical" evidence="3">
    <location>
        <begin position="6"/>
        <end position="25"/>
    </location>
</feature>
<keyword evidence="3" id="KW-1133">Transmembrane helix</keyword>
<evidence type="ECO:0000256" key="1">
    <source>
        <dbReference type="ARBA" id="ARBA00022723"/>
    </source>
</evidence>
<accession>A0A6I2UXW7</accession>
<keyword evidence="1" id="KW-0479">Metal-binding</keyword>
<keyword evidence="3" id="KW-0472">Membrane</keyword>
<gene>
    <name evidence="5" type="ORF">FYJ78_07200</name>
</gene>
<comment type="caution">
    <text evidence="5">The sequence shown here is derived from an EMBL/GenBank/DDBJ whole genome shotgun (WGS) entry which is preliminary data.</text>
</comment>
<dbReference type="InterPro" id="IPR004843">
    <property type="entry name" value="Calcineurin-like_PHP"/>
</dbReference>
<dbReference type="GO" id="GO:0046872">
    <property type="term" value="F:metal ion binding"/>
    <property type="evidence" value="ECO:0007669"/>
    <property type="project" value="UniProtKB-KW"/>
</dbReference>
<keyword evidence="6" id="KW-1185">Reference proteome</keyword>
<sequence length="312" mass="34811">MSLFWVVLIGALTLIFLVIPGALIWRRWMRIPVDEGRRRFLKRAAAYPAALAAAGSYGGLYERVHTVDRRYTIPVPAASGLNGYRIAQISDVHLGPFFSPEDLRRLLERIAADGPDLLAVTGDLFDDVGMNPDAARILDHFTEAFPDGIWFCLGNHEHHRGVAAIKGLLASTRVHALYNDAEQVPGRVLWIAGVDFPMIRDEAKFQQFKADFFRQAVEKIPGKDYGRTILLAHHPEFFDNAAEKGIPLTLAGHTHGSQFGVLGMPLFPIFKYTRGMIRRDGCYGYVHCGNGSWFPFRIGCPPEIAYMTLSEG</sequence>
<evidence type="ECO:0000313" key="6">
    <source>
        <dbReference type="Proteomes" id="UP000430222"/>
    </source>
</evidence>
<dbReference type="PANTHER" id="PTHR31302:SF31">
    <property type="entry name" value="PHOSPHODIESTERASE YAEI"/>
    <property type="match status" value="1"/>
</dbReference>
<organism evidence="5 6">
    <name type="scientific">Selenomonas montiformis</name>
    <dbReference type="NCBI Taxonomy" id="2652285"/>
    <lineage>
        <taxon>Bacteria</taxon>
        <taxon>Bacillati</taxon>
        <taxon>Bacillota</taxon>
        <taxon>Negativicutes</taxon>
        <taxon>Selenomonadales</taxon>
        <taxon>Selenomonadaceae</taxon>
        <taxon>Selenomonas</taxon>
    </lineage>
</organism>
<evidence type="ECO:0000256" key="2">
    <source>
        <dbReference type="ARBA" id="ARBA00022801"/>
    </source>
</evidence>
<feature type="domain" description="Calcineurin-like phosphoesterase" evidence="4">
    <location>
        <begin position="85"/>
        <end position="256"/>
    </location>
</feature>
<keyword evidence="2" id="KW-0378">Hydrolase</keyword>
<protein>
    <submittedName>
        <fullName evidence="5">Metallophosphoesterase</fullName>
    </submittedName>
</protein>
<name>A0A6I2UXW7_9FIRM</name>
<dbReference type="GO" id="GO:0009245">
    <property type="term" value="P:lipid A biosynthetic process"/>
    <property type="evidence" value="ECO:0007669"/>
    <property type="project" value="TreeGrafter"/>
</dbReference>
<evidence type="ECO:0000313" key="5">
    <source>
        <dbReference type="EMBL" id="MSV24970.1"/>
    </source>
</evidence>
<dbReference type="SUPFAM" id="SSF56300">
    <property type="entry name" value="Metallo-dependent phosphatases"/>
    <property type="match status" value="1"/>
</dbReference>
<dbReference type="InterPro" id="IPR029052">
    <property type="entry name" value="Metallo-depent_PP-like"/>
</dbReference>
<evidence type="ECO:0000256" key="3">
    <source>
        <dbReference type="SAM" id="Phobius"/>
    </source>
</evidence>
<evidence type="ECO:0000259" key="4">
    <source>
        <dbReference type="Pfam" id="PF00149"/>
    </source>
</evidence>
<dbReference type="PANTHER" id="PTHR31302">
    <property type="entry name" value="TRANSMEMBRANE PROTEIN WITH METALLOPHOSPHOESTERASE DOMAIN-RELATED"/>
    <property type="match status" value="1"/>
</dbReference>
<keyword evidence="3" id="KW-0812">Transmembrane</keyword>
<dbReference type="RefSeq" id="WP_154620748.1">
    <property type="nucleotide sequence ID" value="NZ_VUNL01000007.1"/>
</dbReference>
<proteinExistence type="predicted"/>
<dbReference type="InterPro" id="IPR051158">
    <property type="entry name" value="Metallophosphoesterase_sf"/>
</dbReference>
<dbReference type="EMBL" id="VUNL01000007">
    <property type="protein sequence ID" value="MSV24970.1"/>
    <property type="molecule type" value="Genomic_DNA"/>
</dbReference>
<reference evidence="5 6" key="1">
    <citation type="submission" date="2019-08" db="EMBL/GenBank/DDBJ databases">
        <title>In-depth cultivation of the pig gut microbiome towards novel bacterial diversity and tailored functional studies.</title>
        <authorList>
            <person name="Wylensek D."/>
            <person name="Hitch T.C.A."/>
            <person name="Clavel T."/>
        </authorList>
    </citation>
    <scope>NUCLEOTIDE SEQUENCE [LARGE SCALE GENOMIC DNA]</scope>
    <source>
        <strain evidence="6">WCA-380-WT-3B3</strain>
    </source>
</reference>